<comment type="similarity">
    <text evidence="2">Belongs to the HPF/YfiA ribosome-associated protein family. Short HPF subfamily.</text>
</comment>
<evidence type="ECO:0000313" key="8">
    <source>
        <dbReference type="Proteomes" id="UP000242205"/>
    </source>
</evidence>
<organism evidence="7 8">
    <name type="scientific">Pseudazoarcus pumilus</name>
    <dbReference type="NCBI Taxonomy" id="2067960"/>
    <lineage>
        <taxon>Bacteria</taxon>
        <taxon>Pseudomonadati</taxon>
        <taxon>Pseudomonadota</taxon>
        <taxon>Betaproteobacteria</taxon>
        <taxon>Rhodocyclales</taxon>
        <taxon>Zoogloeaceae</taxon>
        <taxon>Pseudazoarcus</taxon>
    </lineage>
</organism>
<evidence type="ECO:0000313" key="7">
    <source>
        <dbReference type="EMBL" id="AUN95917.1"/>
    </source>
</evidence>
<evidence type="ECO:0000256" key="2">
    <source>
        <dbReference type="ARBA" id="ARBA00038434"/>
    </source>
</evidence>
<dbReference type="PANTHER" id="PTHR33231:SF1">
    <property type="entry name" value="30S RIBOSOMAL PROTEIN"/>
    <property type="match status" value="1"/>
</dbReference>
<comment type="subunit">
    <text evidence="3">Associates exclusively with 100S ribosomes, which are dimers of 70S ribosomes.</text>
</comment>
<accession>A0A2I6S9K4</accession>
<dbReference type="SUPFAM" id="SSF69754">
    <property type="entry name" value="Ribosome binding protein Y (YfiA homologue)"/>
    <property type="match status" value="1"/>
</dbReference>
<proteinExistence type="inferred from homology"/>
<evidence type="ECO:0000256" key="1">
    <source>
        <dbReference type="ARBA" id="ARBA00022845"/>
    </source>
</evidence>
<gene>
    <name evidence="7" type="primary">raiA</name>
    <name evidence="7" type="ORF">C0099_13830</name>
</gene>
<dbReference type="KEGG" id="atw:C0099_13830"/>
<dbReference type="OrthoDB" id="9795980at2"/>
<feature type="region of interest" description="Disordered" evidence="6">
    <location>
        <begin position="89"/>
        <end position="112"/>
    </location>
</feature>
<dbReference type="Pfam" id="PF02482">
    <property type="entry name" value="Ribosomal_S30AE"/>
    <property type="match status" value="1"/>
</dbReference>
<dbReference type="InterPro" id="IPR036567">
    <property type="entry name" value="RHF-like"/>
</dbReference>
<evidence type="ECO:0000256" key="4">
    <source>
        <dbReference type="ARBA" id="ARBA00041148"/>
    </source>
</evidence>
<name>A0A2I6S9K4_9RHOO</name>
<dbReference type="InterPro" id="IPR003489">
    <property type="entry name" value="RHF/RaiA"/>
</dbReference>
<dbReference type="EMBL" id="CP025682">
    <property type="protein sequence ID" value="AUN95917.1"/>
    <property type="molecule type" value="Genomic_DNA"/>
</dbReference>
<feature type="compositionally biased region" description="Basic and acidic residues" evidence="6">
    <location>
        <begin position="89"/>
        <end position="105"/>
    </location>
</feature>
<dbReference type="NCBIfam" id="TIGR00741">
    <property type="entry name" value="yfiA"/>
    <property type="match status" value="1"/>
</dbReference>
<dbReference type="Proteomes" id="UP000242205">
    <property type="component" value="Chromosome"/>
</dbReference>
<dbReference type="GO" id="GO:0045900">
    <property type="term" value="P:negative regulation of translational elongation"/>
    <property type="evidence" value="ECO:0007669"/>
    <property type="project" value="TreeGrafter"/>
</dbReference>
<dbReference type="FunFam" id="3.30.160.100:FF:000001">
    <property type="entry name" value="Ribosome hibernation promoting factor"/>
    <property type="match status" value="1"/>
</dbReference>
<evidence type="ECO:0000256" key="5">
    <source>
        <dbReference type="ARBA" id="ARBA00041319"/>
    </source>
</evidence>
<keyword evidence="1" id="KW-0810">Translation regulation</keyword>
<dbReference type="InterPro" id="IPR050574">
    <property type="entry name" value="HPF/YfiA_ribosome-assoc"/>
</dbReference>
<dbReference type="RefSeq" id="WP_102247962.1">
    <property type="nucleotide sequence ID" value="NZ_CP025682.1"/>
</dbReference>
<dbReference type="AlphaFoldDB" id="A0A2I6S9K4"/>
<dbReference type="PANTHER" id="PTHR33231">
    <property type="entry name" value="30S RIBOSOMAL PROTEIN"/>
    <property type="match status" value="1"/>
</dbReference>
<dbReference type="Gene3D" id="3.30.160.100">
    <property type="entry name" value="Ribosome hibernation promotion factor-like"/>
    <property type="match status" value="1"/>
</dbReference>
<reference evidence="7 8" key="1">
    <citation type="submission" date="2018-01" db="EMBL/GenBank/DDBJ databases">
        <authorList>
            <person name="Fu G.-Y."/>
        </authorList>
    </citation>
    <scope>NUCLEOTIDE SEQUENCE [LARGE SCALE GENOMIC DNA]</scope>
    <source>
        <strain evidence="7 8">SY39</strain>
    </source>
</reference>
<dbReference type="GO" id="GO:0022627">
    <property type="term" value="C:cytosolic small ribosomal subunit"/>
    <property type="evidence" value="ECO:0007669"/>
    <property type="project" value="TreeGrafter"/>
</dbReference>
<dbReference type="CDD" id="cd00552">
    <property type="entry name" value="RaiA"/>
    <property type="match status" value="1"/>
</dbReference>
<sequence length="112" mass="12599">MNLNITGHHVEVTPAIREYVSGKLDRVIRHFDNVTSINVILSVEKLVQKAEVTLHVRGKDLFAEAEDGDLYAAVDAMTDKLDRQVLKHKNKNLEHNHEALKHQPADEAAGEQ</sequence>
<dbReference type="GO" id="GO:0043024">
    <property type="term" value="F:ribosomal small subunit binding"/>
    <property type="evidence" value="ECO:0007669"/>
    <property type="project" value="TreeGrafter"/>
</dbReference>
<keyword evidence="8" id="KW-1185">Reference proteome</keyword>
<protein>
    <recommendedName>
        <fullName evidence="4">Ribosome hibernation promoting factor</fullName>
    </recommendedName>
    <alternativeName>
        <fullName evidence="5">Hibernation factor HPF</fullName>
    </alternativeName>
</protein>
<evidence type="ECO:0000256" key="6">
    <source>
        <dbReference type="SAM" id="MobiDB-lite"/>
    </source>
</evidence>
<evidence type="ECO:0000256" key="3">
    <source>
        <dbReference type="ARBA" id="ARBA00038695"/>
    </source>
</evidence>